<organism evidence="2 3">
    <name type="scientific">Cryptolaemus montrouzieri</name>
    <dbReference type="NCBI Taxonomy" id="559131"/>
    <lineage>
        <taxon>Eukaryota</taxon>
        <taxon>Metazoa</taxon>
        <taxon>Ecdysozoa</taxon>
        <taxon>Arthropoda</taxon>
        <taxon>Hexapoda</taxon>
        <taxon>Insecta</taxon>
        <taxon>Pterygota</taxon>
        <taxon>Neoptera</taxon>
        <taxon>Endopterygota</taxon>
        <taxon>Coleoptera</taxon>
        <taxon>Polyphaga</taxon>
        <taxon>Cucujiformia</taxon>
        <taxon>Coccinelloidea</taxon>
        <taxon>Coccinellidae</taxon>
        <taxon>Scymninae</taxon>
        <taxon>Scymnini</taxon>
        <taxon>Cryptolaemus</taxon>
    </lineage>
</organism>
<feature type="compositionally biased region" description="Basic and acidic residues" evidence="1">
    <location>
        <begin position="102"/>
        <end position="113"/>
    </location>
</feature>
<sequence>MSSGSLPPLPALIPIAALLKCPPSNNNSGVEEGGHRDCAPCANHSKVMGEQRSRRPGRQPPVDLIDNARSRGTSAAPQARKIRPERHRKSDRRRDRRRRGKTQLEIEKHKIDDTNQSPERPINPRVNPIFVWVRQEDTRIVEVKCEDYDKRNRILLTKTPQGWRATPRTETLVPSQKEEADKKHHHHHHHRNKKSKKHKTRQKSTSVQVDDLSDENPEASEDIPQPEVQESYPSWESPVNVESLLPSHTIHVPRKSSPRSEQSPPNSPSVNSGVNESAQIQHKCSDKICDVSPLDNLLAVAELEFNEQIKSGEWDKNPHTDQIHNNDTPTPDDQEENISENQKIFMEDMEHLKNLIESCTQDDDGKLTAGEEFLSMQPKEECDYTEDEENNLAMDDILSRLEQSLRSPESPELTLALNVQQNLEDIKVDSSSHEEEKNYEQLDCFTENHLESDNVDEINTSESIIETIELIEEAHSEEPSDKLEEPTDLSLKPKVDLTIEITSKNDEPEQPTDLSIPRNSKLSPLTPLTLRPSSQSSDALQSPQPSGIPAVPPSPDLVSPSTVNSTNTKSKSTFLETLLASTSPKMALNSEVTIERQKEPLDLGACRKSASPTVSCSEEVKNQVDGEPPPKKLKTSQPITLKNLLDNVLESKKMEEKSQETPKLIELLNTDASQNPLTQLRQVLSDKTLVVPDPMLVPKEKLSKIIANPGKEIPELLRSRPELRLPEALAYPHLLQDPDILVITVEQLETIVKKQNPNTNKLPTLNKNDNLEKLSEKQVTKKCEKDSKSRGGNKIEEPVKTGHTSREYERKNDQADIDMATNAALNQMFWLPYMNQVDALQFANNSDFMKMLANSNMPATFPNQMSELSHFLSSNRFPGVPPNLPMPTMNYNNSLEMQMWQEAMMQSSLMGPKNASGGLEMRNSFKDFMEKMSYNNMSKSYMQNQKFHMQNKQSLPNQFFQGAPTMPNPYINIPQTYQGGNIRSNLQMPTQFNAMFPQKNMPMNLPKQHSKADPKVHMANSYQHDKSSAYSRHSDQYGTIRTKPAYKLMNNISSHHKNGTHEQYHHSKEKNSDGPPRQHTSQPIDLSGATTTTSGRLKVKHQQQLVDSLGHRKLLRHDDIPEVGSTTASIEEMQEAHKHLWHPLFGK</sequence>
<evidence type="ECO:0000256" key="1">
    <source>
        <dbReference type="SAM" id="MobiDB-lite"/>
    </source>
</evidence>
<feature type="region of interest" description="Disordered" evidence="1">
    <location>
        <begin position="475"/>
        <end position="570"/>
    </location>
</feature>
<protein>
    <submittedName>
        <fullName evidence="2">Uncharacterized protein</fullName>
    </submittedName>
</protein>
<dbReference type="Proteomes" id="UP001516400">
    <property type="component" value="Unassembled WGS sequence"/>
</dbReference>
<feature type="compositionally biased region" description="Low complexity" evidence="1">
    <location>
        <begin position="520"/>
        <end position="537"/>
    </location>
</feature>
<evidence type="ECO:0000313" key="2">
    <source>
        <dbReference type="EMBL" id="KAL3283953.1"/>
    </source>
</evidence>
<feature type="region of interest" description="Disordered" evidence="1">
    <location>
        <begin position="1053"/>
        <end position="1101"/>
    </location>
</feature>
<feature type="compositionally biased region" description="Basic residues" evidence="1">
    <location>
        <begin position="80"/>
        <end position="101"/>
    </location>
</feature>
<feature type="compositionally biased region" description="Low complexity" evidence="1">
    <location>
        <begin position="260"/>
        <end position="277"/>
    </location>
</feature>
<feature type="compositionally biased region" description="Acidic residues" evidence="1">
    <location>
        <begin position="211"/>
        <end position="221"/>
    </location>
</feature>
<proteinExistence type="predicted"/>
<dbReference type="AlphaFoldDB" id="A0ABD2NZB2"/>
<keyword evidence="3" id="KW-1185">Reference proteome</keyword>
<feature type="compositionally biased region" description="Basic and acidic residues" evidence="1">
    <location>
        <begin position="312"/>
        <end position="324"/>
    </location>
</feature>
<accession>A0ABD2NZB2</accession>
<feature type="region of interest" description="Disordered" evidence="1">
    <location>
        <begin position="1006"/>
        <end position="1035"/>
    </location>
</feature>
<feature type="compositionally biased region" description="Low complexity" evidence="1">
    <location>
        <begin position="558"/>
        <end position="570"/>
    </location>
</feature>
<feature type="region of interest" description="Disordered" evidence="1">
    <location>
        <begin position="165"/>
        <end position="236"/>
    </location>
</feature>
<evidence type="ECO:0000313" key="3">
    <source>
        <dbReference type="Proteomes" id="UP001516400"/>
    </source>
</evidence>
<feature type="compositionally biased region" description="Basic and acidic residues" evidence="1">
    <location>
        <begin position="1023"/>
        <end position="1035"/>
    </location>
</feature>
<feature type="region of interest" description="Disordered" evidence="1">
    <location>
        <begin position="251"/>
        <end position="278"/>
    </location>
</feature>
<gene>
    <name evidence="2" type="ORF">HHI36_018121</name>
</gene>
<dbReference type="EMBL" id="JABFTP020000165">
    <property type="protein sequence ID" value="KAL3283953.1"/>
    <property type="molecule type" value="Genomic_DNA"/>
</dbReference>
<feature type="compositionally biased region" description="Basic and acidic residues" evidence="1">
    <location>
        <begin position="475"/>
        <end position="507"/>
    </location>
</feature>
<feature type="compositionally biased region" description="Polar residues" evidence="1">
    <location>
        <begin position="1078"/>
        <end position="1095"/>
    </location>
</feature>
<comment type="caution">
    <text evidence="2">The sequence shown here is derived from an EMBL/GenBank/DDBJ whole genome shotgun (WGS) entry which is preliminary data.</text>
</comment>
<feature type="compositionally biased region" description="Basic and acidic residues" evidence="1">
    <location>
        <begin position="1059"/>
        <end position="1072"/>
    </location>
</feature>
<feature type="compositionally biased region" description="Basic residues" evidence="1">
    <location>
        <begin position="183"/>
        <end position="202"/>
    </location>
</feature>
<feature type="region of interest" description="Disordered" evidence="1">
    <location>
        <begin position="776"/>
        <end position="809"/>
    </location>
</feature>
<reference evidence="2 3" key="1">
    <citation type="journal article" date="2021" name="BMC Biol.">
        <title>Horizontally acquired antibacterial genes associated with adaptive radiation of ladybird beetles.</title>
        <authorList>
            <person name="Li H.S."/>
            <person name="Tang X.F."/>
            <person name="Huang Y.H."/>
            <person name="Xu Z.Y."/>
            <person name="Chen M.L."/>
            <person name="Du X.Y."/>
            <person name="Qiu B.Y."/>
            <person name="Chen P.T."/>
            <person name="Zhang W."/>
            <person name="Slipinski A."/>
            <person name="Escalona H.E."/>
            <person name="Waterhouse R.M."/>
            <person name="Zwick A."/>
            <person name="Pang H."/>
        </authorList>
    </citation>
    <scope>NUCLEOTIDE SEQUENCE [LARGE SCALE GENOMIC DNA]</scope>
    <source>
        <strain evidence="2">SYSU2018</strain>
    </source>
</reference>
<feature type="region of interest" description="Disordered" evidence="1">
    <location>
        <begin position="312"/>
        <end position="336"/>
    </location>
</feature>
<feature type="region of interest" description="Disordered" evidence="1">
    <location>
        <begin position="20"/>
        <end position="124"/>
    </location>
</feature>
<name>A0ABD2NZB2_9CUCU</name>